<protein>
    <submittedName>
        <fullName evidence="2">Helix-turn-helix transcriptional regulator</fullName>
    </submittedName>
</protein>
<accession>A0A540VAB4</accession>
<dbReference type="InterPro" id="IPR001387">
    <property type="entry name" value="Cro/C1-type_HTH"/>
</dbReference>
<organism evidence="2 3">
    <name type="scientific">Litorilinea aerophila</name>
    <dbReference type="NCBI Taxonomy" id="1204385"/>
    <lineage>
        <taxon>Bacteria</taxon>
        <taxon>Bacillati</taxon>
        <taxon>Chloroflexota</taxon>
        <taxon>Caldilineae</taxon>
        <taxon>Caldilineales</taxon>
        <taxon>Caldilineaceae</taxon>
        <taxon>Litorilinea</taxon>
    </lineage>
</organism>
<dbReference type="Pfam" id="PF01381">
    <property type="entry name" value="HTH_3"/>
    <property type="match status" value="1"/>
</dbReference>
<dbReference type="PROSITE" id="PS50943">
    <property type="entry name" value="HTH_CROC1"/>
    <property type="match status" value="1"/>
</dbReference>
<evidence type="ECO:0000313" key="3">
    <source>
        <dbReference type="Proteomes" id="UP000317371"/>
    </source>
</evidence>
<dbReference type="Proteomes" id="UP000317371">
    <property type="component" value="Unassembled WGS sequence"/>
</dbReference>
<dbReference type="CDD" id="cd00093">
    <property type="entry name" value="HTH_XRE"/>
    <property type="match status" value="1"/>
</dbReference>
<proteinExistence type="predicted"/>
<dbReference type="SMART" id="SM00530">
    <property type="entry name" value="HTH_XRE"/>
    <property type="match status" value="1"/>
</dbReference>
<gene>
    <name evidence="2" type="ORF">FKZ61_20325</name>
</gene>
<evidence type="ECO:0000313" key="2">
    <source>
        <dbReference type="EMBL" id="TQE93671.1"/>
    </source>
</evidence>
<dbReference type="OrthoDB" id="2064916at2"/>
<dbReference type="AlphaFoldDB" id="A0A540VAB4"/>
<sequence>MTEKERTAMAQDYLLRQLREALLRLTQTPQRATEVKLESEEQIRQSVRHLARTRVSALLRQLRAARGYSYEEVSERTGLSQQLLFDVEYKDRRLTLDELRLLATCYQVQVEDILGIDLTERRPRAVDPDE</sequence>
<dbReference type="EMBL" id="VIGC01000035">
    <property type="protein sequence ID" value="TQE93671.1"/>
    <property type="molecule type" value="Genomic_DNA"/>
</dbReference>
<reference evidence="2 3" key="1">
    <citation type="submission" date="2019-06" db="EMBL/GenBank/DDBJ databases">
        <title>Genome sequence of Litorilinea aerophila BAA-2444.</title>
        <authorList>
            <person name="Maclea K.S."/>
            <person name="Maurais E.G."/>
            <person name="Iannazzi L.C."/>
        </authorList>
    </citation>
    <scope>NUCLEOTIDE SEQUENCE [LARGE SCALE GENOMIC DNA]</scope>
    <source>
        <strain evidence="2 3">ATCC BAA-2444</strain>
    </source>
</reference>
<name>A0A540VAB4_9CHLR</name>
<dbReference type="InParanoid" id="A0A540VAB4"/>
<dbReference type="SUPFAM" id="SSF47413">
    <property type="entry name" value="lambda repressor-like DNA-binding domains"/>
    <property type="match status" value="1"/>
</dbReference>
<feature type="domain" description="HTH cro/C1-type" evidence="1">
    <location>
        <begin position="59"/>
        <end position="113"/>
    </location>
</feature>
<dbReference type="GO" id="GO:0003677">
    <property type="term" value="F:DNA binding"/>
    <property type="evidence" value="ECO:0007669"/>
    <property type="project" value="InterPro"/>
</dbReference>
<dbReference type="Gene3D" id="1.10.260.40">
    <property type="entry name" value="lambda repressor-like DNA-binding domains"/>
    <property type="match status" value="1"/>
</dbReference>
<dbReference type="InterPro" id="IPR010982">
    <property type="entry name" value="Lambda_DNA-bd_dom_sf"/>
</dbReference>
<keyword evidence="3" id="KW-1185">Reference proteome</keyword>
<evidence type="ECO:0000259" key="1">
    <source>
        <dbReference type="PROSITE" id="PS50943"/>
    </source>
</evidence>
<comment type="caution">
    <text evidence="2">The sequence shown here is derived from an EMBL/GenBank/DDBJ whole genome shotgun (WGS) entry which is preliminary data.</text>
</comment>